<accession>A0A0A1ZN25</accession>
<evidence type="ECO:0000313" key="1">
    <source>
        <dbReference type="EMBL" id="KGF90825.1"/>
    </source>
</evidence>
<dbReference type="EMBL" id="JNAJ01000016">
    <property type="protein sequence ID" value="KGF90825.1"/>
    <property type="molecule type" value="Genomic_DNA"/>
</dbReference>
<proteinExistence type="predicted"/>
<organism evidence="1 2">
    <name type="scientific">Prochlorococcus marinus str. MIT 9116</name>
    <dbReference type="NCBI Taxonomy" id="167544"/>
    <lineage>
        <taxon>Bacteria</taxon>
        <taxon>Bacillati</taxon>
        <taxon>Cyanobacteriota</taxon>
        <taxon>Cyanophyceae</taxon>
        <taxon>Synechococcales</taxon>
        <taxon>Prochlorococcaceae</taxon>
        <taxon>Prochlorococcus</taxon>
    </lineage>
</organism>
<dbReference type="InterPro" id="IPR046649">
    <property type="entry name" value="DUF6761"/>
</dbReference>
<name>A0A0A1ZN25_PROMR</name>
<protein>
    <submittedName>
        <fullName evidence="1">Uncharacterized protein</fullName>
    </submittedName>
</protein>
<dbReference type="OrthoDB" id="464365at2"/>
<dbReference type="RefSeq" id="WP_032514228.1">
    <property type="nucleotide sequence ID" value="NZ_JNAJ01000016.1"/>
</dbReference>
<dbReference type="Proteomes" id="UP000030491">
    <property type="component" value="Unassembled WGS sequence"/>
</dbReference>
<dbReference type="AlphaFoldDB" id="A0A0A1ZN25"/>
<comment type="caution">
    <text evidence="1">The sequence shown here is derived from an EMBL/GenBank/DDBJ whole genome shotgun (WGS) entry which is preliminary data.</text>
</comment>
<sequence>MTSFENPKAIRHFQSICDSCQDLVSRFHTSSDLKLYCDGYLQALRNCSSLELRDQEKLESLMERWILDPSSFIEQGGEENKGFFDKKRV</sequence>
<gene>
    <name evidence="1" type="ORF">EU93_1424</name>
</gene>
<evidence type="ECO:0000313" key="2">
    <source>
        <dbReference type="Proteomes" id="UP000030491"/>
    </source>
</evidence>
<dbReference type="Pfam" id="PF20547">
    <property type="entry name" value="DUF6761"/>
    <property type="match status" value="1"/>
</dbReference>
<reference evidence="2" key="1">
    <citation type="journal article" date="2014" name="Sci. Data">
        <title>Genomes of diverse isolates of the marine cyanobacterium Prochlorococcus.</title>
        <authorList>
            <person name="Biller S."/>
            <person name="Berube P."/>
            <person name="Thompson J."/>
            <person name="Kelly L."/>
            <person name="Roggensack S."/>
            <person name="Awad L."/>
            <person name="Roache-Johnson K."/>
            <person name="Ding H."/>
            <person name="Giovannoni S.J."/>
            <person name="Moore L.R."/>
            <person name="Chisholm S.W."/>
        </authorList>
    </citation>
    <scope>NUCLEOTIDE SEQUENCE [LARGE SCALE GENOMIC DNA]</scope>
</reference>